<dbReference type="Proteomes" id="UP000190044">
    <property type="component" value="Unassembled WGS sequence"/>
</dbReference>
<name>A0A1T5CVR7_9SPHN</name>
<reference evidence="2" key="1">
    <citation type="submission" date="2017-02" db="EMBL/GenBank/DDBJ databases">
        <authorList>
            <person name="Varghese N."/>
            <person name="Submissions S."/>
        </authorList>
    </citation>
    <scope>NUCLEOTIDE SEQUENCE [LARGE SCALE GENOMIC DNA]</scope>
    <source>
        <strain evidence="2">R11H</strain>
    </source>
</reference>
<dbReference type="EMBL" id="FUYP01000011">
    <property type="protein sequence ID" value="SKB63300.1"/>
    <property type="molecule type" value="Genomic_DNA"/>
</dbReference>
<organism evidence="1 2">
    <name type="scientific">Sphingopyxis flava</name>
    <dbReference type="NCBI Taxonomy" id="1507287"/>
    <lineage>
        <taxon>Bacteria</taxon>
        <taxon>Pseudomonadati</taxon>
        <taxon>Pseudomonadota</taxon>
        <taxon>Alphaproteobacteria</taxon>
        <taxon>Sphingomonadales</taxon>
        <taxon>Sphingomonadaceae</taxon>
        <taxon>Sphingopyxis</taxon>
    </lineage>
</organism>
<evidence type="ECO:0000313" key="2">
    <source>
        <dbReference type="Proteomes" id="UP000190044"/>
    </source>
</evidence>
<proteinExistence type="predicted"/>
<sequence length="98" mass="11132">MSVVTGVCLFTGPAEDPRLIKAVTDWLAKRNFGPLKDVADHGGGTKHPQRREYSAGYNYFVNPAEFAEFVLGLEWDWPENVVLITQPEHGRMSVWRRT</sequence>
<dbReference type="RefSeq" id="WP_079638742.1">
    <property type="nucleotide sequence ID" value="NZ_FUYP01000011.1"/>
</dbReference>
<accession>A0A1T5CVR7</accession>
<protein>
    <submittedName>
        <fullName evidence="1">Uncharacterized protein</fullName>
    </submittedName>
</protein>
<dbReference type="OrthoDB" id="9885487at2"/>
<dbReference type="AlphaFoldDB" id="A0A1T5CVR7"/>
<gene>
    <name evidence="1" type="ORF">SAMN06295937_1011145</name>
</gene>
<keyword evidence="2" id="KW-1185">Reference proteome</keyword>
<evidence type="ECO:0000313" key="1">
    <source>
        <dbReference type="EMBL" id="SKB63300.1"/>
    </source>
</evidence>